<dbReference type="InterPro" id="IPR020449">
    <property type="entry name" value="Tscrpt_reg_AraC-type_HTH"/>
</dbReference>
<dbReference type="SUPFAM" id="SSF51215">
    <property type="entry name" value="Regulatory protein AraC"/>
    <property type="match status" value="1"/>
</dbReference>
<evidence type="ECO:0000256" key="3">
    <source>
        <dbReference type="ARBA" id="ARBA00023159"/>
    </source>
</evidence>
<evidence type="ECO:0000256" key="4">
    <source>
        <dbReference type="ARBA" id="ARBA00023163"/>
    </source>
</evidence>
<dbReference type="InterPro" id="IPR009057">
    <property type="entry name" value="Homeodomain-like_sf"/>
</dbReference>
<dbReference type="InterPro" id="IPR018062">
    <property type="entry name" value="HTH_AraC-typ_CS"/>
</dbReference>
<dbReference type="InterPro" id="IPR018060">
    <property type="entry name" value="HTH_AraC"/>
</dbReference>
<dbReference type="AlphaFoldDB" id="A0A229P505"/>
<keyword evidence="2" id="KW-0238">DNA-binding</keyword>
<comment type="caution">
    <text evidence="6">The sequence shown here is derived from an EMBL/GenBank/DDBJ whole genome shotgun (WGS) entry which is preliminary data.</text>
</comment>
<dbReference type="Gene3D" id="2.60.120.280">
    <property type="entry name" value="Regulatory protein AraC"/>
    <property type="match status" value="1"/>
</dbReference>
<dbReference type="PROSITE" id="PS00041">
    <property type="entry name" value="HTH_ARAC_FAMILY_1"/>
    <property type="match status" value="1"/>
</dbReference>
<dbReference type="PANTHER" id="PTHR46796">
    <property type="entry name" value="HTH-TYPE TRANSCRIPTIONAL ACTIVATOR RHAS-RELATED"/>
    <property type="match status" value="1"/>
</dbReference>
<dbReference type="Proteomes" id="UP000215145">
    <property type="component" value="Unassembled WGS sequence"/>
</dbReference>
<dbReference type="GO" id="GO:0003700">
    <property type="term" value="F:DNA-binding transcription factor activity"/>
    <property type="evidence" value="ECO:0007669"/>
    <property type="project" value="InterPro"/>
</dbReference>
<dbReference type="Pfam" id="PF02311">
    <property type="entry name" value="AraC_binding"/>
    <property type="match status" value="1"/>
</dbReference>
<dbReference type="SMART" id="SM00342">
    <property type="entry name" value="HTH_ARAC"/>
    <property type="match status" value="1"/>
</dbReference>
<proteinExistence type="predicted"/>
<evidence type="ECO:0000256" key="2">
    <source>
        <dbReference type="ARBA" id="ARBA00023125"/>
    </source>
</evidence>
<keyword evidence="7" id="KW-1185">Reference proteome</keyword>
<organism evidence="6 7">
    <name type="scientific">Paenibacillus herberti</name>
    <dbReference type="NCBI Taxonomy" id="1619309"/>
    <lineage>
        <taxon>Bacteria</taxon>
        <taxon>Bacillati</taxon>
        <taxon>Bacillota</taxon>
        <taxon>Bacilli</taxon>
        <taxon>Bacillales</taxon>
        <taxon>Paenibacillaceae</taxon>
        <taxon>Paenibacillus</taxon>
    </lineage>
</organism>
<evidence type="ECO:0000313" key="7">
    <source>
        <dbReference type="Proteomes" id="UP000215145"/>
    </source>
</evidence>
<keyword evidence="3" id="KW-0010">Activator</keyword>
<dbReference type="PROSITE" id="PS01124">
    <property type="entry name" value="HTH_ARAC_FAMILY_2"/>
    <property type="match status" value="1"/>
</dbReference>
<protein>
    <submittedName>
        <fullName evidence="6">AraC family transcriptional regulator</fullName>
    </submittedName>
</protein>
<evidence type="ECO:0000313" key="6">
    <source>
        <dbReference type="EMBL" id="OXM16939.1"/>
    </source>
</evidence>
<reference evidence="6 7" key="1">
    <citation type="submission" date="2017-07" db="EMBL/GenBank/DDBJ databases">
        <title>Paenibacillus herberti R33 genome sequencing and assembly.</title>
        <authorList>
            <person name="Su W."/>
        </authorList>
    </citation>
    <scope>NUCLEOTIDE SEQUENCE [LARGE SCALE GENOMIC DNA]</scope>
    <source>
        <strain evidence="6 7">R33</strain>
    </source>
</reference>
<dbReference type="OrthoDB" id="9813413at2"/>
<dbReference type="InterPro" id="IPR037923">
    <property type="entry name" value="HTH-like"/>
</dbReference>
<dbReference type="InterPro" id="IPR003313">
    <property type="entry name" value="AraC-bd"/>
</dbReference>
<dbReference type="Gene3D" id="1.10.10.60">
    <property type="entry name" value="Homeodomain-like"/>
    <property type="match status" value="2"/>
</dbReference>
<evidence type="ECO:0000259" key="5">
    <source>
        <dbReference type="PROSITE" id="PS01124"/>
    </source>
</evidence>
<accession>A0A229P505</accession>
<evidence type="ECO:0000256" key="1">
    <source>
        <dbReference type="ARBA" id="ARBA00023015"/>
    </source>
</evidence>
<keyword evidence="1" id="KW-0805">Transcription regulation</keyword>
<dbReference type="CDD" id="cd06986">
    <property type="entry name" value="cupin_MmsR-like_N"/>
    <property type="match status" value="1"/>
</dbReference>
<keyword evidence="4" id="KW-0804">Transcription</keyword>
<dbReference type="RefSeq" id="WP_089524020.1">
    <property type="nucleotide sequence ID" value="NZ_NMUQ01000001.1"/>
</dbReference>
<dbReference type="Pfam" id="PF12833">
    <property type="entry name" value="HTH_18"/>
    <property type="match status" value="1"/>
</dbReference>
<sequence>METYTLSDHYFFKVSDNREPAEASELTVLFSGVGSPVIGQRTGPGIHDYVLVHTIISGQGMFNCDGAQHALAAGDTFVIFPGQLFLYEADRIEPWTYKWVAFRGYAALQLMSEVGLTPEHPVLTGVNGNSALIFYDRLQGALVGEASAAVTDMEASGWLRLLLGEFARLQPHRTRPAPHSSAAAKRQVDQAARWLQTHIAEPVSIQELAHSLGYHRTHLSKLFRRFTGLSPMQYLQQLRMKRATDLLAATDLTIEQVASSCGYADPLYFSRHFRSNSGLSPTAYRQKIADELGS</sequence>
<dbReference type="InterPro" id="IPR050204">
    <property type="entry name" value="AraC_XylS_family_regulators"/>
</dbReference>
<feature type="domain" description="HTH araC/xylS-type" evidence="5">
    <location>
        <begin position="189"/>
        <end position="287"/>
    </location>
</feature>
<gene>
    <name evidence="6" type="ORF">CGZ75_09930</name>
</gene>
<name>A0A229P505_9BACL</name>
<dbReference type="EMBL" id="NMUQ01000001">
    <property type="protein sequence ID" value="OXM16939.1"/>
    <property type="molecule type" value="Genomic_DNA"/>
</dbReference>
<dbReference type="PRINTS" id="PR00032">
    <property type="entry name" value="HTHARAC"/>
</dbReference>
<dbReference type="GO" id="GO:0043565">
    <property type="term" value="F:sequence-specific DNA binding"/>
    <property type="evidence" value="ECO:0007669"/>
    <property type="project" value="InterPro"/>
</dbReference>
<dbReference type="SUPFAM" id="SSF46689">
    <property type="entry name" value="Homeodomain-like"/>
    <property type="match status" value="2"/>
</dbReference>